<evidence type="ECO:0000313" key="4">
    <source>
        <dbReference type="Proteomes" id="UP001163105"/>
    </source>
</evidence>
<dbReference type="InterPro" id="IPR000383">
    <property type="entry name" value="Xaa-Pro-like_dom"/>
</dbReference>
<dbReference type="AlphaFoldDB" id="A0AB34FZ49"/>
<keyword evidence="4" id="KW-1185">Reference proteome</keyword>
<name>A0AB34FZ49_9HYPO</name>
<comment type="caution">
    <text evidence="3">The sequence shown here is derived from an EMBL/GenBank/DDBJ whole genome shotgun (WGS) entry which is preliminary data.</text>
</comment>
<keyword evidence="1 3" id="KW-0378">Hydrolase</keyword>
<proteinExistence type="predicted"/>
<dbReference type="EMBL" id="JAQHRD010000003">
    <property type="protein sequence ID" value="KAJ6443621.1"/>
    <property type="molecule type" value="Genomic_DNA"/>
</dbReference>
<evidence type="ECO:0000313" key="3">
    <source>
        <dbReference type="EMBL" id="KAJ6443621.1"/>
    </source>
</evidence>
<dbReference type="PANTHER" id="PTHR22946:SF9">
    <property type="entry name" value="POLYKETIDE TRANSFERASE AF380"/>
    <property type="match status" value="1"/>
</dbReference>
<dbReference type="InterPro" id="IPR050261">
    <property type="entry name" value="FrsA_esterase"/>
</dbReference>
<evidence type="ECO:0000256" key="1">
    <source>
        <dbReference type="ARBA" id="ARBA00022801"/>
    </source>
</evidence>
<dbReference type="SUPFAM" id="SSF53474">
    <property type="entry name" value="alpha/beta-Hydrolases"/>
    <property type="match status" value="1"/>
</dbReference>
<organism evidence="3 4">
    <name type="scientific">Purpureocillium lavendulum</name>
    <dbReference type="NCBI Taxonomy" id="1247861"/>
    <lineage>
        <taxon>Eukaryota</taxon>
        <taxon>Fungi</taxon>
        <taxon>Dikarya</taxon>
        <taxon>Ascomycota</taxon>
        <taxon>Pezizomycotina</taxon>
        <taxon>Sordariomycetes</taxon>
        <taxon>Hypocreomycetidae</taxon>
        <taxon>Hypocreales</taxon>
        <taxon>Ophiocordycipitaceae</taxon>
        <taxon>Purpureocillium</taxon>
    </lineage>
</organism>
<dbReference type="PANTHER" id="PTHR22946">
    <property type="entry name" value="DIENELACTONE HYDROLASE DOMAIN-CONTAINING PROTEIN-RELATED"/>
    <property type="match status" value="1"/>
</dbReference>
<dbReference type="GO" id="GO:0016788">
    <property type="term" value="F:hydrolase activity, acting on ester bonds"/>
    <property type="evidence" value="ECO:0007669"/>
    <property type="project" value="UniProtKB-ARBA"/>
</dbReference>
<feature type="domain" description="Xaa-Pro dipeptidyl-peptidase-like" evidence="2">
    <location>
        <begin position="227"/>
        <end position="338"/>
    </location>
</feature>
<accession>A0AB34FZ49</accession>
<reference evidence="3" key="1">
    <citation type="submission" date="2023-01" db="EMBL/GenBank/DDBJ databases">
        <title>The growth and conidiation of Purpureocillium lavendulum are regulated by nitrogen source and histone H3K14 acetylation.</title>
        <authorList>
            <person name="Tang P."/>
            <person name="Han J."/>
            <person name="Zhang C."/>
            <person name="Tang P."/>
            <person name="Qi F."/>
            <person name="Zhang K."/>
            <person name="Liang L."/>
        </authorList>
    </citation>
    <scope>NUCLEOTIDE SEQUENCE</scope>
    <source>
        <strain evidence="3">YMF1.00683</strain>
    </source>
</reference>
<gene>
    <name evidence="3" type="ORF">O9K51_04800</name>
</gene>
<evidence type="ECO:0000259" key="2">
    <source>
        <dbReference type="Pfam" id="PF02129"/>
    </source>
</evidence>
<protein>
    <submittedName>
        <fullName evidence="3">Alpha beta fold family hydrolase</fullName>
    </submittedName>
</protein>
<sequence length="501" mass="54959">MIFDALVTILAATRTTELAARVTGVRTFLPQLSAKRFSTVGGIYEAVFSRQMDACRSFQDAKWTTYWTALANDQLQRLDKELEKASLDYRWAIFGEKLPAPPSPAMLSFLSRGAAAMTRTPPGQPIEAVGLPHDISDEEKSSFVAVSALLKAVAYLFVAAWPGRTPARQRAYRDCERLFDILLDAVAPTLDLTVERHIVRTSGEEVKLVIATIMEHQTLHVPTPHGRLEAWIYMPPGHGVHPVIVMGCGVGAVKAAGLHPFAVEFCAAGYAAVAFDYMTFGGSDGQPRHLVDVSAEYRDFKNMIAWVKKQGKFDSSRIVAWGTSFGGMHVTRLLSEDHTVAADSVQLGFWGLCDWITSFVRQSPIYIQAAAVPGQTGLALMNAPDVAEGWQLLHRHLKGKEVDPHSNRIVARSVLWFPFHRPALKASSIIAPYLVVVPTFDSVAPKPAAEKMAETALNGELATVPGGHFDLYHGGVGYDSNLRAQLDFLKRHIPVHVAQKL</sequence>
<dbReference type="Pfam" id="PF02129">
    <property type="entry name" value="Peptidase_S15"/>
    <property type="match status" value="1"/>
</dbReference>
<dbReference type="Gene3D" id="3.40.50.1820">
    <property type="entry name" value="alpha/beta hydrolase"/>
    <property type="match status" value="1"/>
</dbReference>
<dbReference type="InterPro" id="IPR029058">
    <property type="entry name" value="AB_hydrolase_fold"/>
</dbReference>
<dbReference type="Proteomes" id="UP001163105">
    <property type="component" value="Unassembled WGS sequence"/>
</dbReference>